<evidence type="ECO:0000313" key="3">
    <source>
        <dbReference type="Proteomes" id="UP000831859"/>
    </source>
</evidence>
<dbReference type="Pfam" id="PF09693">
    <property type="entry name" value="Phage_XkdX"/>
    <property type="match status" value="1"/>
</dbReference>
<gene>
    <name evidence="2" type="ORF">MOO46_07760</name>
</gene>
<name>A0ABY4PK66_9LACO</name>
<sequence>MNNYPSKQDIKNEWNWGWFNDNYDQLRMFVKGQCINKDDFKEICGVDYDDQTNGQNNKETPAENGGGTGTPAN</sequence>
<proteinExistence type="predicted"/>
<evidence type="ECO:0000256" key="1">
    <source>
        <dbReference type="SAM" id="MobiDB-lite"/>
    </source>
</evidence>
<dbReference type="Proteomes" id="UP000831859">
    <property type="component" value="Plasmid p2unnamed"/>
</dbReference>
<keyword evidence="3" id="KW-1185">Reference proteome</keyword>
<dbReference type="EMBL" id="CP093364">
    <property type="protein sequence ID" value="UQS85828.1"/>
    <property type="molecule type" value="Genomic_DNA"/>
</dbReference>
<organism evidence="2 3">
    <name type="scientific">Apilactobacillus apisilvae</name>
    <dbReference type="NCBI Taxonomy" id="2923364"/>
    <lineage>
        <taxon>Bacteria</taxon>
        <taxon>Bacillati</taxon>
        <taxon>Bacillota</taxon>
        <taxon>Bacilli</taxon>
        <taxon>Lactobacillales</taxon>
        <taxon>Lactobacillaceae</taxon>
        <taxon>Apilactobacillus</taxon>
    </lineage>
</organism>
<dbReference type="RefSeq" id="WP_249511792.1">
    <property type="nucleotide sequence ID" value="NZ_CP093364.1"/>
</dbReference>
<reference evidence="2 3" key="1">
    <citation type="journal article" date="2022" name="Int. J. Syst. Evol. Microbiol.">
        <title>Apilactobacillus apisilvae sp. nov., Nicolia spurrieriana gen. nov. sp. nov., Bombilactobacillus folatiphilus sp. nov. and Bombilactobacillus thymidiniphilus sp. nov., four new lactic acid bacterial isolates from stingless bees Tetragonula carbonaria and Austroplebeia australis.</title>
        <authorList>
            <person name="Oliphant S.A."/>
            <person name="Watson-Haigh N.S."/>
            <person name="Sumby K.M."/>
            <person name="Gardner J."/>
            <person name="Groom S."/>
            <person name="Jiranek V."/>
        </authorList>
    </citation>
    <scope>NUCLEOTIDE SEQUENCE [LARGE SCALE GENOMIC DNA]</scope>
    <source>
        <strain evidence="2 3">SG5_A10</strain>
    </source>
</reference>
<accession>A0ABY4PK66</accession>
<feature type="region of interest" description="Disordered" evidence="1">
    <location>
        <begin position="47"/>
        <end position="73"/>
    </location>
</feature>
<dbReference type="InterPro" id="IPR010022">
    <property type="entry name" value="XkdX"/>
</dbReference>
<evidence type="ECO:0000313" key="2">
    <source>
        <dbReference type="EMBL" id="UQS85828.1"/>
    </source>
</evidence>
<geneLocation type="plasmid" evidence="2 3">
    <name>p2unnamed</name>
</geneLocation>
<feature type="compositionally biased region" description="Gly residues" evidence="1">
    <location>
        <begin position="64"/>
        <end position="73"/>
    </location>
</feature>
<protein>
    <submittedName>
        <fullName evidence="2">XkdX family protein</fullName>
    </submittedName>
</protein>
<keyword evidence="2" id="KW-0614">Plasmid</keyword>